<dbReference type="EMBL" id="JACENC010000051">
    <property type="protein sequence ID" value="MBA4453549.1"/>
    <property type="molecule type" value="Genomic_DNA"/>
</dbReference>
<reference evidence="1 2" key="1">
    <citation type="journal article" date="2020" name="Appl. Environ. Microbiol.">
        <title>Genomic Characteristics of a Novel Species of Ammonia-Oxidizing Archaea from the Jiulong River Estuary.</title>
        <authorList>
            <person name="Zou D."/>
            <person name="Wan R."/>
            <person name="Han L."/>
            <person name="Xu M.N."/>
            <person name="Liu Y."/>
            <person name="Liu H."/>
            <person name="Kao S.J."/>
            <person name="Li M."/>
        </authorList>
    </citation>
    <scope>NUCLEOTIDE SEQUENCE [LARGE SCALE GENOMIC DNA]</scope>
    <source>
        <strain evidence="1">W2bin3</strain>
    </source>
</reference>
<dbReference type="Proteomes" id="UP000526786">
    <property type="component" value="Unassembled WGS sequence"/>
</dbReference>
<evidence type="ECO:0000313" key="2">
    <source>
        <dbReference type="Proteomes" id="UP000526786"/>
    </source>
</evidence>
<name>A0AC60W1D0_9ARCH</name>
<protein>
    <submittedName>
        <fullName evidence="1">MarR family transcriptional regulator</fullName>
    </submittedName>
</protein>
<comment type="caution">
    <text evidence="1">The sequence shown here is derived from an EMBL/GenBank/DDBJ whole genome shotgun (WGS) entry which is preliminary data.</text>
</comment>
<evidence type="ECO:0000313" key="1">
    <source>
        <dbReference type="EMBL" id="MBA4453549.1"/>
    </source>
</evidence>
<proteinExistence type="predicted"/>
<gene>
    <name evidence="1" type="ORF">H2B05_01215</name>
</gene>
<sequence>MNPVIVPFHRKEPLVDDGMLFVRTEGIVNTMLRTPLILAGLLVMAIGMPLQTSFSSTRTLELTMYSDGSTHISTQIDVDTLAPDFEIDLFGPSVDNFVAVGEDGFLLSSEVTENNAVINTLGSSSITVDYDIHDLISKEGRVWTFSFDSPSDYTLLMPSGSIIVGMSTIPNNMEIMEEQTKLDLSSGPAEINYILGTPLPVDTPPSTTPPATEDYTVPIIAGAIAAAGIAGASIVVKKNRTKTAKAIQEEATSEQTTKEKSVDPQKIFEYRPDMREDDKKIVQFISENGGQVFESELRKKFLQPRTTMWRAVKRLERLGVIEITKKDMQNLVTLREDVEEEEE</sequence>
<accession>A0AC60W1D0</accession>
<organism evidence="1 2">
    <name type="scientific">Candidatus Nitrosomaritimum aestuariumsis</name>
    <dbReference type="NCBI Taxonomy" id="3342354"/>
    <lineage>
        <taxon>Archaea</taxon>
        <taxon>Nitrososphaerota</taxon>
        <taxon>Nitrososphaeria</taxon>
        <taxon>Nitrosopumilales</taxon>
        <taxon>Nitrosopumilaceae</taxon>
        <taxon>Candidatus Nitrosomaritimum</taxon>
    </lineage>
</organism>